<dbReference type="KEGG" id="ngv:CDO52_23325"/>
<evidence type="ECO:0000259" key="1">
    <source>
        <dbReference type="Pfam" id="PF18899"/>
    </source>
</evidence>
<evidence type="ECO:0000313" key="2">
    <source>
        <dbReference type="EMBL" id="ASU85335.1"/>
    </source>
</evidence>
<gene>
    <name evidence="2" type="ORF">CDO52_23325</name>
</gene>
<name>A0A223SB71_9ACTN</name>
<feature type="domain" description="DUF5655" evidence="1">
    <location>
        <begin position="81"/>
        <end position="190"/>
    </location>
</feature>
<keyword evidence="3" id="KW-1185">Reference proteome</keyword>
<dbReference type="Proteomes" id="UP000215005">
    <property type="component" value="Chromosome"/>
</dbReference>
<proteinExistence type="predicted"/>
<dbReference type="EMBL" id="CP022753">
    <property type="protein sequence ID" value="ASU85335.1"/>
    <property type="molecule type" value="Genomic_DNA"/>
</dbReference>
<sequence>MSGARDWRSMMEDSARLLRKRTGAGVEEWNARVRASGADDTEGQLRSWLTGQGVTGYAQALLVMERFGYPDFLTATADELIDAQYADRPALRPVLDAILGAATGFDEVHVQARKTYVSLVGPRRTFALVRASTARRVDLGLRLEPQGTEGRLLPARSLGNDDFRWRIALASPDDVDDEVVAWLRRAYEVNL</sequence>
<accession>A0A223SB71</accession>
<dbReference type="AlphaFoldDB" id="A0A223SB71"/>
<evidence type="ECO:0000313" key="3">
    <source>
        <dbReference type="Proteomes" id="UP000215005"/>
    </source>
</evidence>
<organism evidence="2 3">
    <name type="scientific">Nocardiopsis gilva YIM 90087</name>
    <dbReference type="NCBI Taxonomy" id="1235441"/>
    <lineage>
        <taxon>Bacteria</taxon>
        <taxon>Bacillati</taxon>
        <taxon>Actinomycetota</taxon>
        <taxon>Actinomycetes</taxon>
        <taxon>Streptosporangiales</taxon>
        <taxon>Nocardiopsidaceae</taxon>
        <taxon>Nocardiopsis</taxon>
    </lineage>
</organism>
<dbReference type="Pfam" id="PF18899">
    <property type="entry name" value="DUF5655"/>
    <property type="match status" value="1"/>
</dbReference>
<dbReference type="RefSeq" id="WP_017620955.1">
    <property type="nucleotide sequence ID" value="NZ_ANBG01000371.1"/>
</dbReference>
<protein>
    <recommendedName>
        <fullName evidence="1">DUF5655 domain-containing protein</fullName>
    </recommendedName>
</protein>
<dbReference type="InterPro" id="IPR043714">
    <property type="entry name" value="DUF5655"/>
</dbReference>
<dbReference type="OrthoDB" id="3530622at2"/>
<reference evidence="2 3" key="1">
    <citation type="submission" date="2017-08" db="EMBL/GenBank/DDBJ databases">
        <title>The complete genome sequence of Nocardiopsis gilva YIM 90087.</title>
        <authorList>
            <person name="Yin M."/>
            <person name="Tang S."/>
        </authorList>
    </citation>
    <scope>NUCLEOTIDE SEQUENCE [LARGE SCALE GENOMIC DNA]</scope>
    <source>
        <strain evidence="2 3">YIM 90087</strain>
    </source>
</reference>